<accession>A0A5E4M2J5</accession>
<reference evidence="1 2" key="1">
    <citation type="submission" date="2019-08" db="EMBL/GenBank/DDBJ databases">
        <authorList>
            <person name="Alioto T."/>
            <person name="Alioto T."/>
            <person name="Gomez Garrido J."/>
        </authorList>
    </citation>
    <scope>NUCLEOTIDE SEQUENCE [LARGE SCALE GENOMIC DNA]</scope>
</reference>
<proteinExistence type="predicted"/>
<evidence type="ECO:0000313" key="1">
    <source>
        <dbReference type="EMBL" id="VVC24956.1"/>
    </source>
</evidence>
<gene>
    <name evidence="1" type="ORF">CINCED_3A007501</name>
</gene>
<evidence type="ECO:0000313" key="2">
    <source>
        <dbReference type="Proteomes" id="UP000325440"/>
    </source>
</evidence>
<dbReference type="Proteomes" id="UP000325440">
    <property type="component" value="Unassembled WGS sequence"/>
</dbReference>
<organism evidence="1 2">
    <name type="scientific">Cinara cedri</name>
    <dbReference type="NCBI Taxonomy" id="506608"/>
    <lineage>
        <taxon>Eukaryota</taxon>
        <taxon>Metazoa</taxon>
        <taxon>Ecdysozoa</taxon>
        <taxon>Arthropoda</taxon>
        <taxon>Hexapoda</taxon>
        <taxon>Insecta</taxon>
        <taxon>Pterygota</taxon>
        <taxon>Neoptera</taxon>
        <taxon>Paraneoptera</taxon>
        <taxon>Hemiptera</taxon>
        <taxon>Sternorrhyncha</taxon>
        <taxon>Aphidomorpha</taxon>
        <taxon>Aphidoidea</taxon>
        <taxon>Aphididae</taxon>
        <taxon>Lachninae</taxon>
        <taxon>Cinara</taxon>
    </lineage>
</organism>
<dbReference type="AlphaFoldDB" id="A0A5E4M2J5"/>
<dbReference type="EMBL" id="CABPRJ010000007">
    <property type="protein sequence ID" value="VVC24956.1"/>
    <property type="molecule type" value="Genomic_DNA"/>
</dbReference>
<name>A0A5E4M2J5_9HEMI</name>
<sequence length="85" mass="9385">MATINLSIGCCVLSTMLSPVPSSGFSFRFRSVLRNRPKHFRFGRGTSFYQDGICNNKTTGRDAGTAIDEFNLSASEDRTSAKKKE</sequence>
<protein>
    <submittedName>
        <fullName evidence="1">Uncharacterized protein</fullName>
    </submittedName>
</protein>
<keyword evidence="2" id="KW-1185">Reference proteome</keyword>